<name>L8H7G9_ACACF</name>
<protein>
    <recommendedName>
        <fullName evidence="4">Zinc metalloproteinase</fullName>
    </recommendedName>
</protein>
<sequence length="561" mass="62498">MDPPERRRDGQDGSSSPGIKVDNMMDGEVVGYPLQRLVGRIVGAPSETEGFIQAQVVEQPRDGEDDEESGRWVVAGGRFKALVLLSRGDNTIRLRYVPSNGEASSISLELRAHYEPLLIDNRLARQCQSIVTPAMLAASASSGTDEDEEEKEGKESWRHFVRLIYLIACDDVVGEEGCSGSLDEEAVRTNVARLGLGALMLQAFCAQNLDEDGRAMDLLPFPLGQATFGLEFDSTRPERNWPVVHVVRSRLTREEIYRLGNNWRDGGQSAWGHFASELRGLPHRNNSIDCVILGMTRYNPHAGKCDAHTALGGGPMALFGSGGLYSWPRTLDEVRRCWMDATAVDKTRCFDDSGGRGTMWANFATTLGATLHEIGHCFGLDHTAHGYTAELISDLVRPILKRDEGGAHWHPESIAKLARSPYFKPACLSSALARLLADDPSRPPRRPQRAAHRFEPGVRLQVIPTFRPAQHIRSTHVRWEKEDCGEFFEKCDRPDASNEWIEHREEGACVVLFDASRNLLVKLDRGNAYWACQEETPDAPPDWQGLGPGKWRDDHFTGRHK</sequence>
<dbReference type="PANTHER" id="PTHR21054">
    <property type="entry name" value="ZINC METALLOPROTEINASE-RELATED"/>
    <property type="match status" value="1"/>
</dbReference>
<dbReference type="OMA" id="CFGCPHT"/>
<evidence type="ECO:0000256" key="1">
    <source>
        <dbReference type="SAM" id="MobiDB-lite"/>
    </source>
</evidence>
<keyword evidence="3" id="KW-1185">Reference proteome</keyword>
<dbReference type="VEuPathDB" id="AmoebaDB:ACA1_054020"/>
<feature type="region of interest" description="Disordered" evidence="1">
    <location>
        <begin position="1"/>
        <end position="24"/>
    </location>
</feature>
<dbReference type="Pfam" id="PF12044">
    <property type="entry name" value="Metallopep"/>
    <property type="match status" value="1"/>
</dbReference>
<dbReference type="GeneID" id="14921526"/>
<dbReference type="InterPro" id="IPR021917">
    <property type="entry name" value="Unchr_Zn-peptidase-like"/>
</dbReference>
<dbReference type="PANTHER" id="PTHR21054:SF2">
    <property type="entry name" value="MIP04191P"/>
    <property type="match status" value="1"/>
</dbReference>
<feature type="compositionally biased region" description="Basic and acidic residues" evidence="1">
    <location>
        <begin position="1"/>
        <end position="11"/>
    </location>
</feature>
<feature type="compositionally biased region" description="Basic and acidic residues" evidence="1">
    <location>
        <begin position="550"/>
        <end position="561"/>
    </location>
</feature>
<proteinExistence type="predicted"/>
<dbReference type="RefSeq" id="XP_004344061.1">
    <property type="nucleotide sequence ID" value="XM_004344011.1"/>
</dbReference>
<organism evidence="2 3">
    <name type="scientific">Acanthamoeba castellanii (strain ATCC 30010 / Neff)</name>
    <dbReference type="NCBI Taxonomy" id="1257118"/>
    <lineage>
        <taxon>Eukaryota</taxon>
        <taxon>Amoebozoa</taxon>
        <taxon>Discosea</taxon>
        <taxon>Longamoebia</taxon>
        <taxon>Centramoebida</taxon>
        <taxon>Acanthamoebidae</taxon>
        <taxon>Acanthamoeba</taxon>
    </lineage>
</organism>
<dbReference type="EMBL" id="KB007909">
    <property type="protein sequence ID" value="ELR20658.1"/>
    <property type="molecule type" value="Genomic_DNA"/>
</dbReference>
<feature type="region of interest" description="Disordered" evidence="1">
    <location>
        <begin position="536"/>
        <end position="561"/>
    </location>
</feature>
<evidence type="ECO:0000313" key="3">
    <source>
        <dbReference type="Proteomes" id="UP000011083"/>
    </source>
</evidence>
<evidence type="ECO:0000313" key="2">
    <source>
        <dbReference type="EMBL" id="ELR20658.1"/>
    </source>
</evidence>
<dbReference type="AlphaFoldDB" id="L8H7G9"/>
<dbReference type="InterPro" id="IPR053002">
    <property type="entry name" value="Metalloproteinase_M10B"/>
</dbReference>
<dbReference type="OrthoDB" id="74460at2759"/>
<dbReference type="KEGG" id="acan:ACA1_054020"/>
<gene>
    <name evidence="2" type="ORF">ACA1_054020</name>
</gene>
<dbReference type="Proteomes" id="UP000011083">
    <property type="component" value="Unassembled WGS sequence"/>
</dbReference>
<accession>L8H7G9</accession>
<reference evidence="2 3" key="1">
    <citation type="journal article" date="2013" name="Genome Biol.">
        <title>Genome of Acanthamoeba castellanii highlights extensive lateral gene transfer and early evolution of tyrosine kinase signaling.</title>
        <authorList>
            <person name="Clarke M."/>
            <person name="Lohan A.J."/>
            <person name="Liu B."/>
            <person name="Lagkouvardos I."/>
            <person name="Roy S."/>
            <person name="Zafar N."/>
            <person name="Bertelli C."/>
            <person name="Schilde C."/>
            <person name="Kianianmomeni A."/>
            <person name="Burglin T.R."/>
            <person name="Frech C."/>
            <person name="Turcotte B."/>
            <person name="Kopec K.O."/>
            <person name="Synnott J.M."/>
            <person name="Choo C."/>
            <person name="Paponov I."/>
            <person name="Finkler A."/>
            <person name="Soon Heng Tan C."/>
            <person name="Hutchins A.P."/>
            <person name="Weinmeier T."/>
            <person name="Rattei T."/>
            <person name="Chu J.S."/>
            <person name="Gimenez G."/>
            <person name="Irimia M."/>
            <person name="Rigden D.J."/>
            <person name="Fitzpatrick D.A."/>
            <person name="Lorenzo-Morales J."/>
            <person name="Bateman A."/>
            <person name="Chiu C.H."/>
            <person name="Tang P."/>
            <person name="Hegemann P."/>
            <person name="Fromm H."/>
            <person name="Raoult D."/>
            <person name="Greub G."/>
            <person name="Miranda-Saavedra D."/>
            <person name="Chen N."/>
            <person name="Nash P."/>
            <person name="Ginger M.L."/>
            <person name="Horn M."/>
            <person name="Schaap P."/>
            <person name="Caler L."/>
            <person name="Loftus B."/>
        </authorList>
    </citation>
    <scope>NUCLEOTIDE SEQUENCE [LARGE SCALE GENOMIC DNA]</scope>
    <source>
        <strain evidence="2 3">Neff</strain>
    </source>
</reference>
<evidence type="ECO:0008006" key="4">
    <source>
        <dbReference type="Google" id="ProtNLM"/>
    </source>
</evidence>